<organism evidence="3 4">
    <name type="scientific">Orchesella dallaii</name>
    <dbReference type="NCBI Taxonomy" id="48710"/>
    <lineage>
        <taxon>Eukaryota</taxon>
        <taxon>Metazoa</taxon>
        <taxon>Ecdysozoa</taxon>
        <taxon>Arthropoda</taxon>
        <taxon>Hexapoda</taxon>
        <taxon>Collembola</taxon>
        <taxon>Entomobryomorpha</taxon>
        <taxon>Entomobryoidea</taxon>
        <taxon>Orchesellidae</taxon>
        <taxon>Orchesellinae</taxon>
        <taxon>Orchesella</taxon>
    </lineage>
</organism>
<feature type="signal peptide" evidence="2">
    <location>
        <begin position="1"/>
        <end position="22"/>
    </location>
</feature>
<dbReference type="Proteomes" id="UP001642540">
    <property type="component" value="Unassembled WGS sequence"/>
</dbReference>
<feature type="transmembrane region" description="Helical" evidence="1">
    <location>
        <begin position="362"/>
        <end position="383"/>
    </location>
</feature>
<evidence type="ECO:0000313" key="3">
    <source>
        <dbReference type="EMBL" id="CAL8068350.1"/>
    </source>
</evidence>
<gene>
    <name evidence="3" type="ORF">ODALV1_LOCUS228</name>
</gene>
<comment type="caution">
    <text evidence="3">The sequence shown here is derived from an EMBL/GenBank/DDBJ whole genome shotgun (WGS) entry which is preliminary data.</text>
</comment>
<keyword evidence="1" id="KW-0472">Membrane</keyword>
<accession>A0ABP1PL29</accession>
<keyword evidence="4" id="KW-1185">Reference proteome</keyword>
<keyword evidence="2" id="KW-0732">Signal</keyword>
<sequence>MATISSMLLIAMFVLKSLVISGTQTTVHSHLSDCLIHVVNREETPILIEDGNNKSPVPQVFGSATTLSYTIHQISHFDFFPQSNYTDYLDEDFDIENVKLNVQSGFLRYIFRHSSSCLIFLIKTKTFNETRVAIQRSAHGTSEHVLFLIETFPMTVENEVINGFENELLELDGTPFHAPIAFYCEKANEIAILCYFCPSELGRIQRVSIANETLWRGLLAHYKNLNSNGYGNEVDIPNNLGYMTENEVHCFKDYDRKRVRTNLFGEHVNCTVAEAWLLASFQSELNISISIRFSNQVGEKSYQKWMLQVRVGEGYAQVIPNIYIYSRGSLQLGKNLELDFMACMDLRKIQEFNFNIVTALDFTSWCSFILLIFLYGLAVQNIWKGLDLLCTFLGQPFMKQHARSCLCIALVGITIFSYAYQSTLSADSMQLEGFPTFKKLVRKGYRVWVVAKGPVAIVVGSLSNYSKNALQRYLGVDATNLQYYVSGKGDQNMVTHYNNTLGLFRAAAKYKLFVSSISYLYMLKALGQKKFVVDNTLLCKVDRINRYVESSYGHTFRSWGYLSSRLSQMLQEFFVMGNRERLARLKEILHKIEMRELMVTQADALIEPKSINLKSAVGVCCWVYYAVGSFLLICWGIRMSGIWKRNMNERLRYLRRTMFFKSRIPALKVFSVNVKSNS</sequence>
<name>A0ABP1PL29_9HEXA</name>
<dbReference type="EMBL" id="CAXLJM020000001">
    <property type="protein sequence ID" value="CAL8068350.1"/>
    <property type="molecule type" value="Genomic_DNA"/>
</dbReference>
<feature type="transmembrane region" description="Helical" evidence="1">
    <location>
        <begin position="404"/>
        <end position="420"/>
    </location>
</feature>
<feature type="transmembrane region" description="Helical" evidence="1">
    <location>
        <begin position="622"/>
        <end position="643"/>
    </location>
</feature>
<evidence type="ECO:0000256" key="1">
    <source>
        <dbReference type="SAM" id="Phobius"/>
    </source>
</evidence>
<protein>
    <submittedName>
        <fullName evidence="3">Uncharacterized protein</fullName>
    </submittedName>
</protein>
<proteinExistence type="predicted"/>
<reference evidence="3 4" key="1">
    <citation type="submission" date="2024-08" db="EMBL/GenBank/DDBJ databases">
        <authorList>
            <person name="Cucini C."/>
            <person name="Frati F."/>
        </authorList>
    </citation>
    <scope>NUCLEOTIDE SEQUENCE [LARGE SCALE GENOMIC DNA]</scope>
</reference>
<feature type="chain" id="PRO_5045785557" evidence="2">
    <location>
        <begin position="23"/>
        <end position="678"/>
    </location>
</feature>
<keyword evidence="1" id="KW-1133">Transmembrane helix</keyword>
<evidence type="ECO:0000313" key="4">
    <source>
        <dbReference type="Proteomes" id="UP001642540"/>
    </source>
</evidence>
<keyword evidence="1" id="KW-0812">Transmembrane</keyword>
<evidence type="ECO:0000256" key="2">
    <source>
        <dbReference type="SAM" id="SignalP"/>
    </source>
</evidence>